<organism evidence="7 8">
    <name type="scientific">Amanita thiersii Skay4041</name>
    <dbReference type="NCBI Taxonomy" id="703135"/>
    <lineage>
        <taxon>Eukaryota</taxon>
        <taxon>Fungi</taxon>
        <taxon>Dikarya</taxon>
        <taxon>Basidiomycota</taxon>
        <taxon>Agaricomycotina</taxon>
        <taxon>Agaricomycetes</taxon>
        <taxon>Agaricomycetidae</taxon>
        <taxon>Agaricales</taxon>
        <taxon>Pluteineae</taxon>
        <taxon>Amanitaceae</taxon>
        <taxon>Amanita</taxon>
    </lineage>
</organism>
<comment type="similarity">
    <text evidence="2">Belongs to the acetate uptake transporter (AceTr) (TC 2.A.96) family.</text>
</comment>
<keyword evidence="3 6" id="KW-0812">Transmembrane</keyword>
<accession>A0A2A9NV04</accession>
<evidence type="ECO:0000313" key="8">
    <source>
        <dbReference type="Proteomes" id="UP000242287"/>
    </source>
</evidence>
<evidence type="ECO:0000256" key="2">
    <source>
        <dbReference type="ARBA" id="ARBA00005587"/>
    </source>
</evidence>
<dbReference type="NCBIfam" id="NF038013">
    <property type="entry name" value="AceTr_1"/>
    <property type="match status" value="1"/>
</dbReference>
<sequence length="224" mass="23884">MAGADIENLLHVATPAYKPTPNAQTHQAQQSIASPAPFGFFCFASTTFLSSLYTIQCRGIKTPNVIVGMALFCGGIGQFAAGMWEFPRGNMFDATVFASYGTFWLSYAATFIPGTGILSSYAGNPSELQSAIGIYFVTWSLVTFFFFLIALRRTISGAALSGLLLVSNVLVSMGTLVDNEILTRTGGAFGVASALVGYYIGLSTLLVAEAKPVFKLPLGQFKYD</sequence>
<dbReference type="GO" id="GO:0015123">
    <property type="term" value="F:acetate transmembrane transporter activity"/>
    <property type="evidence" value="ECO:0007669"/>
    <property type="project" value="TreeGrafter"/>
</dbReference>
<evidence type="ECO:0000256" key="1">
    <source>
        <dbReference type="ARBA" id="ARBA00004141"/>
    </source>
</evidence>
<dbReference type="PANTHER" id="PTHR31123">
    <property type="entry name" value="ACCUMULATION OF DYADS PROTEIN 2-RELATED"/>
    <property type="match status" value="1"/>
</dbReference>
<feature type="transmembrane region" description="Helical" evidence="6">
    <location>
        <begin position="157"/>
        <end position="177"/>
    </location>
</feature>
<proteinExistence type="inferred from homology"/>
<dbReference type="Pfam" id="PF01184">
    <property type="entry name" value="Gpr1_Fun34_YaaH"/>
    <property type="match status" value="1"/>
</dbReference>
<dbReference type="PANTHER" id="PTHR31123:SF1">
    <property type="entry name" value="ACCUMULATION OF DYADS PROTEIN 2-RELATED"/>
    <property type="match status" value="1"/>
</dbReference>
<dbReference type="GO" id="GO:0005886">
    <property type="term" value="C:plasma membrane"/>
    <property type="evidence" value="ECO:0007669"/>
    <property type="project" value="TreeGrafter"/>
</dbReference>
<name>A0A2A9NV04_9AGAR</name>
<evidence type="ECO:0000256" key="4">
    <source>
        <dbReference type="ARBA" id="ARBA00022989"/>
    </source>
</evidence>
<dbReference type="AlphaFoldDB" id="A0A2A9NV04"/>
<reference evidence="7 8" key="1">
    <citation type="submission" date="2014-02" db="EMBL/GenBank/DDBJ databases">
        <title>Transposable element dynamics among asymbiotic and ectomycorrhizal Amanita fungi.</title>
        <authorList>
            <consortium name="DOE Joint Genome Institute"/>
            <person name="Hess J."/>
            <person name="Skrede I."/>
            <person name="Wolfe B."/>
            <person name="LaButti K."/>
            <person name="Ohm R.A."/>
            <person name="Grigoriev I.V."/>
            <person name="Pringle A."/>
        </authorList>
    </citation>
    <scope>NUCLEOTIDE SEQUENCE [LARGE SCALE GENOMIC DNA]</scope>
    <source>
        <strain evidence="7 8">SKay4041</strain>
    </source>
</reference>
<keyword evidence="8" id="KW-1185">Reference proteome</keyword>
<evidence type="ECO:0000256" key="3">
    <source>
        <dbReference type="ARBA" id="ARBA00022692"/>
    </source>
</evidence>
<dbReference type="InterPro" id="IPR051633">
    <property type="entry name" value="AceTr"/>
</dbReference>
<feature type="transmembrane region" description="Helical" evidence="6">
    <location>
        <begin position="65"/>
        <end position="84"/>
    </location>
</feature>
<gene>
    <name evidence="7" type="ORF">AMATHDRAFT_2875</name>
</gene>
<dbReference type="STRING" id="703135.A0A2A9NV04"/>
<feature type="transmembrane region" description="Helical" evidence="6">
    <location>
        <begin position="134"/>
        <end position="151"/>
    </location>
</feature>
<keyword evidence="4 6" id="KW-1133">Transmembrane helix</keyword>
<feature type="transmembrane region" description="Helical" evidence="6">
    <location>
        <begin position="189"/>
        <end position="208"/>
    </location>
</feature>
<protein>
    <submittedName>
        <fullName evidence="7">Uncharacterized protein</fullName>
    </submittedName>
</protein>
<evidence type="ECO:0000256" key="6">
    <source>
        <dbReference type="SAM" id="Phobius"/>
    </source>
</evidence>
<dbReference type="Proteomes" id="UP000242287">
    <property type="component" value="Unassembled WGS sequence"/>
</dbReference>
<evidence type="ECO:0000313" key="7">
    <source>
        <dbReference type="EMBL" id="PFH51596.1"/>
    </source>
</evidence>
<comment type="subcellular location">
    <subcellularLocation>
        <location evidence="1">Membrane</location>
        <topology evidence="1">Multi-pass membrane protein</topology>
    </subcellularLocation>
</comment>
<dbReference type="InterPro" id="IPR000791">
    <property type="entry name" value="Gpr1/Fun34/SatP-like"/>
</dbReference>
<keyword evidence="5 6" id="KW-0472">Membrane</keyword>
<dbReference type="EMBL" id="KZ301986">
    <property type="protein sequence ID" value="PFH51596.1"/>
    <property type="molecule type" value="Genomic_DNA"/>
</dbReference>
<dbReference type="OrthoDB" id="3648309at2759"/>
<evidence type="ECO:0000256" key="5">
    <source>
        <dbReference type="ARBA" id="ARBA00023136"/>
    </source>
</evidence>
<feature type="transmembrane region" description="Helical" evidence="6">
    <location>
        <begin position="32"/>
        <end position="53"/>
    </location>
</feature>
<feature type="transmembrane region" description="Helical" evidence="6">
    <location>
        <begin position="104"/>
        <end position="122"/>
    </location>
</feature>